<dbReference type="PANTHER" id="PTHR45138">
    <property type="entry name" value="REGULATORY COMPONENTS OF SENSORY TRANSDUCTION SYSTEM"/>
    <property type="match status" value="1"/>
</dbReference>
<reference evidence="4 5" key="1">
    <citation type="submission" date="2021-06" db="EMBL/GenBank/DDBJ databases">
        <title>Clostridia strains as spoilage organisms.</title>
        <authorList>
            <person name="Wambui J."/>
            <person name="Stephan R."/>
            <person name="Stevens M.J.A."/>
        </authorList>
    </citation>
    <scope>NUCLEOTIDE SEQUENCE [LARGE SCALE GENOMIC DNA]</scope>
    <source>
        <strain evidence="4 5">DSM 14204</strain>
    </source>
</reference>
<comment type="caution">
    <text evidence="4">The sequence shown here is derived from an EMBL/GenBank/DDBJ whole genome shotgun (WGS) entry which is preliminary data.</text>
</comment>
<dbReference type="PANTHER" id="PTHR45138:SF9">
    <property type="entry name" value="DIGUANYLATE CYCLASE DGCM-RELATED"/>
    <property type="match status" value="1"/>
</dbReference>
<dbReference type="InterPro" id="IPR000160">
    <property type="entry name" value="GGDEF_dom"/>
</dbReference>
<keyword evidence="5" id="KW-1185">Reference proteome</keyword>
<accession>A0ABS6BUT1</accession>
<dbReference type="SMART" id="SM00304">
    <property type="entry name" value="HAMP"/>
    <property type="match status" value="1"/>
</dbReference>
<evidence type="ECO:0000256" key="1">
    <source>
        <dbReference type="SAM" id="Phobius"/>
    </source>
</evidence>
<dbReference type="PROSITE" id="PS50885">
    <property type="entry name" value="HAMP"/>
    <property type="match status" value="1"/>
</dbReference>
<organism evidence="4 5">
    <name type="scientific">Clostridium frigoris</name>
    <dbReference type="NCBI Taxonomy" id="205327"/>
    <lineage>
        <taxon>Bacteria</taxon>
        <taxon>Bacillati</taxon>
        <taxon>Bacillota</taxon>
        <taxon>Clostridia</taxon>
        <taxon>Eubacteriales</taxon>
        <taxon>Clostridiaceae</taxon>
        <taxon>Clostridium</taxon>
    </lineage>
</organism>
<keyword evidence="1" id="KW-0472">Membrane</keyword>
<feature type="transmembrane region" description="Helical" evidence="1">
    <location>
        <begin position="12"/>
        <end position="35"/>
    </location>
</feature>
<feature type="domain" description="GGDEF" evidence="3">
    <location>
        <begin position="395"/>
        <end position="529"/>
    </location>
</feature>
<protein>
    <submittedName>
        <fullName evidence="4">Diguanylate cyclase</fullName>
        <ecNumber evidence="4">2.7.7.65</ecNumber>
    </submittedName>
</protein>
<dbReference type="CDD" id="cd06225">
    <property type="entry name" value="HAMP"/>
    <property type="match status" value="1"/>
</dbReference>
<name>A0ABS6BUT1_9CLOT</name>
<sequence>MNINKIKKSLNNLGSIITVFLFLIICITLIINFVLNDIFISKYFTNIEKEQVISKTEQSSKILQTKVSEIERLVGDYALWDETYNKVQDVNIDKNWFSDNYTKWLPQKYGVDLIVILNRNKKLIAQHGLNNLNDILNDNKIMGSLNKDEFNENSRVTGFKKYNGELYMISECPIFKNTSAGICHGIVIIGKKISSTFIAKIKEEFGSDIFVSYDNKFVSAVQLNKYINKNIAIINKNKNNTIYNLDKLNVIGNLPITDISGNKIGYINIIHSREYFLSTQKLIQRNTLIAMLLSVIIISLLGWRFKNIIIKPIKSLENQIKRMEDKNLLIHADVIGPEEITSLTKSFNNMIDSIYEHKKENEVLKIYSNTDYLTSVYNHKYFYESFNKKINEGHKQISIMFCDIDKFKLINDSYGHEVGDLILREIAKTMKVVVKDTGMVFRYGGEEFVIILCDYTSEEALIEADEIRKSIIKNQLLQEYSDLHPITISIGIASYPNNSLDAAGLIKKSDTAMYYSKQNGRNQCNIYNNNMKVFLKD</sequence>
<evidence type="ECO:0000259" key="3">
    <source>
        <dbReference type="PROSITE" id="PS50887"/>
    </source>
</evidence>
<dbReference type="NCBIfam" id="TIGR00254">
    <property type="entry name" value="GGDEF"/>
    <property type="match status" value="1"/>
</dbReference>
<dbReference type="RefSeq" id="WP_216147812.1">
    <property type="nucleotide sequence ID" value="NZ_JAHLDV010000013.1"/>
</dbReference>
<dbReference type="InterPro" id="IPR003660">
    <property type="entry name" value="HAMP_dom"/>
</dbReference>
<dbReference type="CDD" id="cd01949">
    <property type="entry name" value="GGDEF"/>
    <property type="match status" value="1"/>
</dbReference>
<dbReference type="Pfam" id="PF00990">
    <property type="entry name" value="GGDEF"/>
    <property type="match status" value="1"/>
</dbReference>
<dbReference type="InterPro" id="IPR050469">
    <property type="entry name" value="Diguanylate_Cyclase"/>
</dbReference>
<dbReference type="EC" id="2.7.7.65" evidence="4"/>
<keyword evidence="1" id="KW-1133">Transmembrane helix</keyword>
<proteinExistence type="predicted"/>
<dbReference type="EMBL" id="JAHLDV010000013">
    <property type="protein sequence ID" value="MBU3159744.1"/>
    <property type="molecule type" value="Genomic_DNA"/>
</dbReference>
<dbReference type="Pfam" id="PF00672">
    <property type="entry name" value="HAMP"/>
    <property type="match status" value="1"/>
</dbReference>
<dbReference type="InterPro" id="IPR007892">
    <property type="entry name" value="CHASE4"/>
</dbReference>
<evidence type="ECO:0000313" key="5">
    <source>
        <dbReference type="Proteomes" id="UP000776252"/>
    </source>
</evidence>
<dbReference type="PROSITE" id="PS50887">
    <property type="entry name" value="GGDEF"/>
    <property type="match status" value="1"/>
</dbReference>
<gene>
    <name evidence="4" type="ORF">KPL37_08275</name>
</gene>
<dbReference type="SMART" id="SM00267">
    <property type="entry name" value="GGDEF"/>
    <property type="match status" value="1"/>
</dbReference>
<keyword evidence="4" id="KW-0808">Transferase</keyword>
<keyword evidence="1" id="KW-0812">Transmembrane</keyword>
<dbReference type="Proteomes" id="UP000776252">
    <property type="component" value="Unassembled WGS sequence"/>
</dbReference>
<evidence type="ECO:0000259" key="2">
    <source>
        <dbReference type="PROSITE" id="PS50885"/>
    </source>
</evidence>
<keyword evidence="4" id="KW-0548">Nucleotidyltransferase</keyword>
<feature type="domain" description="HAMP" evidence="2">
    <location>
        <begin position="307"/>
        <end position="359"/>
    </location>
</feature>
<dbReference type="Pfam" id="PF05228">
    <property type="entry name" value="CHASE4"/>
    <property type="match status" value="1"/>
</dbReference>
<dbReference type="GO" id="GO:0052621">
    <property type="term" value="F:diguanylate cyclase activity"/>
    <property type="evidence" value="ECO:0007669"/>
    <property type="project" value="UniProtKB-EC"/>
</dbReference>
<evidence type="ECO:0000313" key="4">
    <source>
        <dbReference type="EMBL" id="MBU3159744.1"/>
    </source>
</evidence>